<keyword evidence="8" id="KW-0520">NAD</keyword>
<evidence type="ECO:0000256" key="10">
    <source>
        <dbReference type="ARBA" id="ARBA00038890"/>
    </source>
</evidence>
<evidence type="ECO:0000256" key="7">
    <source>
        <dbReference type="ARBA" id="ARBA00023002"/>
    </source>
</evidence>
<dbReference type="Gene3D" id="3.20.20.70">
    <property type="entry name" value="Aldolase class I"/>
    <property type="match status" value="1"/>
</dbReference>
<evidence type="ECO:0000256" key="15">
    <source>
        <dbReference type="ARBA" id="ARBA00049447"/>
    </source>
</evidence>
<comment type="catalytic activity">
    <reaction evidence="11">
        <text>5,6-dihydrouridine(17) in tRNA + NAD(+) = uridine(17) in tRNA + NADH + H(+)</text>
        <dbReference type="Rhea" id="RHEA:53372"/>
        <dbReference type="Rhea" id="RHEA-COMP:13541"/>
        <dbReference type="Rhea" id="RHEA-COMP:13542"/>
        <dbReference type="ChEBI" id="CHEBI:15378"/>
        <dbReference type="ChEBI" id="CHEBI:57540"/>
        <dbReference type="ChEBI" id="CHEBI:57945"/>
        <dbReference type="ChEBI" id="CHEBI:65315"/>
        <dbReference type="ChEBI" id="CHEBI:74443"/>
        <dbReference type="EC" id="1.3.1.88"/>
    </reaction>
    <physiologicalReaction direction="right-to-left" evidence="11">
        <dbReference type="Rhea" id="RHEA:53374"/>
    </physiologicalReaction>
</comment>
<comment type="cofactor">
    <cofactor evidence="1">
        <name>FMN</name>
        <dbReference type="ChEBI" id="CHEBI:58210"/>
    </cofactor>
</comment>
<feature type="domain" description="DUS-like FMN-binding" evidence="18">
    <location>
        <begin position="29"/>
        <end position="269"/>
    </location>
</feature>
<evidence type="ECO:0000256" key="16">
    <source>
        <dbReference type="ARBA" id="ARBA00049467"/>
    </source>
</evidence>
<protein>
    <recommendedName>
        <fullName evidence="10">tRNA-dihydrouridine(16/17) synthase [NAD(P)(+)]</fullName>
        <ecNumber evidence="10">1.3.1.88</ecNumber>
    </recommendedName>
</protein>
<dbReference type="STRING" id="27342.A0A0H2S1X3"/>
<evidence type="ECO:0000256" key="11">
    <source>
        <dbReference type="ARBA" id="ARBA00047287"/>
    </source>
</evidence>
<evidence type="ECO:0000256" key="1">
    <source>
        <dbReference type="ARBA" id="ARBA00001917"/>
    </source>
</evidence>
<evidence type="ECO:0000256" key="12">
    <source>
        <dbReference type="ARBA" id="ARBA00047652"/>
    </source>
</evidence>
<evidence type="ECO:0000256" key="17">
    <source>
        <dbReference type="SAM" id="Coils"/>
    </source>
</evidence>
<dbReference type="PANTHER" id="PTHR11082">
    <property type="entry name" value="TRNA-DIHYDROURIDINE SYNTHASE"/>
    <property type="match status" value="1"/>
</dbReference>
<evidence type="ECO:0000259" key="18">
    <source>
        <dbReference type="Pfam" id="PF01207"/>
    </source>
</evidence>
<dbReference type="EMBL" id="KQ085899">
    <property type="protein sequence ID" value="KLO17984.1"/>
    <property type="molecule type" value="Genomic_DNA"/>
</dbReference>
<comment type="catalytic activity">
    <reaction evidence="14">
        <text>5,6-dihydrouridine(16) in tRNA + NAD(+) = uridine(16) in tRNA + NADH + H(+)</text>
        <dbReference type="Rhea" id="RHEA:53380"/>
        <dbReference type="Rhea" id="RHEA-COMP:13543"/>
        <dbReference type="Rhea" id="RHEA-COMP:13544"/>
        <dbReference type="ChEBI" id="CHEBI:15378"/>
        <dbReference type="ChEBI" id="CHEBI:57540"/>
        <dbReference type="ChEBI" id="CHEBI:57945"/>
        <dbReference type="ChEBI" id="CHEBI:65315"/>
        <dbReference type="ChEBI" id="CHEBI:74443"/>
        <dbReference type="EC" id="1.3.1.88"/>
    </reaction>
    <physiologicalReaction direction="right-to-left" evidence="14">
        <dbReference type="Rhea" id="RHEA:53382"/>
    </physiologicalReaction>
</comment>
<evidence type="ECO:0000256" key="13">
    <source>
        <dbReference type="ARBA" id="ARBA00048342"/>
    </source>
</evidence>
<dbReference type="SUPFAM" id="SSF51395">
    <property type="entry name" value="FMN-linked oxidoreductases"/>
    <property type="match status" value="1"/>
</dbReference>
<evidence type="ECO:0000256" key="9">
    <source>
        <dbReference type="ARBA" id="ARBA00038313"/>
    </source>
</evidence>
<dbReference type="PANTHER" id="PTHR11082:SF5">
    <property type="entry name" value="TRNA-DIHYDROURIDINE(16_17) SYNTHASE [NAD(P)(+)]-LIKE"/>
    <property type="match status" value="1"/>
</dbReference>
<dbReference type="InterPro" id="IPR018517">
    <property type="entry name" value="tRNA_hU_synthase_CS"/>
</dbReference>
<comment type="catalytic activity">
    <reaction evidence="15">
        <text>a 5,6-dihydrouridine in mRNA + NADP(+) = a uridine in mRNA + NADPH + H(+)</text>
        <dbReference type="Rhea" id="RHEA:69855"/>
        <dbReference type="Rhea" id="RHEA-COMP:14658"/>
        <dbReference type="Rhea" id="RHEA-COMP:17789"/>
        <dbReference type="ChEBI" id="CHEBI:15378"/>
        <dbReference type="ChEBI" id="CHEBI:57783"/>
        <dbReference type="ChEBI" id="CHEBI:58349"/>
        <dbReference type="ChEBI" id="CHEBI:65315"/>
        <dbReference type="ChEBI" id="CHEBI:74443"/>
    </reaction>
    <physiologicalReaction direction="right-to-left" evidence="15">
        <dbReference type="Rhea" id="RHEA:69857"/>
    </physiologicalReaction>
</comment>
<evidence type="ECO:0000256" key="8">
    <source>
        <dbReference type="ARBA" id="ARBA00023027"/>
    </source>
</evidence>
<evidence type="ECO:0000256" key="6">
    <source>
        <dbReference type="ARBA" id="ARBA00022857"/>
    </source>
</evidence>
<keyword evidence="17" id="KW-0175">Coiled coil</keyword>
<dbReference type="InterPro" id="IPR035587">
    <property type="entry name" value="DUS-like_FMN-bd"/>
</dbReference>
<evidence type="ECO:0000256" key="4">
    <source>
        <dbReference type="ARBA" id="ARBA00022664"/>
    </source>
</evidence>
<comment type="catalytic activity">
    <reaction evidence="13">
        <text>a 5,6-dihydrouridine in mRNA + NAD(+) = a uridine in mRNA + NADH + H(+)</text>
        <dbReference type="Rhea" id="RHEA:69851"/>
        <dbReference type="Rhea" id="RHEA-COMP:14658"/>
        <dbReference type="Rhea" id="RHEA-COMP:17789"/>
        <dbReference type="ChEBI" id="CHEBI:15378"/>
        <dbReference type="ChEBI" id="CHEBI:57540"/>
        <dbReference type="ChEBI" id="CHEBI:57945"/>
        <dbReference type="ChEBI" id="CHEBI:65315"/>
        <dbReference type="ChEBI" id="CHEBI:74443"/>
    </reaction>
    <physiologicalReaction direction="right-to-left" evidence="13">
        <dbReference type="Rhea" id="RHEA:69853"/>
    </physiologicalReaction>
</comment>
<comment type="catalytic activity">
    <reaction evidence="12">
        <text>5,6-dihydrouridine(16) in tRNA + NADP(+) = uridine(16) in tRNA + NADPH + H(+)</text>
        <dbReference type="Rhea" id="RHEA:53376"/>
        <dbReference type="Rhea" id="RHEA-COMP:13543"/>
        <dbReference type="Rhea" id="RHEA-COMP:13544"/>
        <dbReference type="ChEBI" id="CHEBI:15378"/>
        <dbReference type="ChEBI" id="CHEBI:57783"/>
        <dbReference type="ChEBI" id="CHEBI:58349"/>
        <dbReference type="ChEBI" id="CHEBI:65315"/>
        <dbReference type="ChEBI" id="CHEBI:74443"/>
        <dbReference type="EC" id="1.3.1.88"/>
    </reaction>
    <physiologicalReaction direction="right-to-left" evidence="12">
        <dbReference type="Rhea" id="RHEA:53378"/>
    </physiologicalReaction>
</comment>
<dbReference type="AlphaFoldDB" id="A0A0H2S1X3"/>
<organism evidence="19 20">
    <name type="scientific">Schizopora paradoxa</name>
    <dbReference type="NCBI Taxonomy" id="27342"/>
    <lineage>
        <taxon>Eukaryota</taxon>
        <taxon>Fungi</taxon>
        <taxon>Dikarya</taxon>
        <taxon>Basidiomycota</taxon>
        <taxon>Agaricomycotina</taxon>
        <taxon>Agaricomycetes</taxon>
        <taxon>Hymenochaetales</taxon>
        <taxon>Schizoporaceae</taxon>
        <taxon>Schizopora</taxon>
    </lineage>
</organism>
<evidence type="ECO:0000256" key="2">
    <source>
        <dbReference type="ARBA" id="ARBA00022630"/>
    </source>
</evidence>
<keyword evidence="20" id="KW-1185">Reference proteome</keyword>
<dbReference type="PROSITE" id="PS01136">
    <property type="entry name" value="UPF0034"/>
    <property type="match status" value="1"/>
</dbReference>
<dbReference type="OrthoDB" id="272303at2759"/>
<gene>
    <name evidence="19" type="ORF">SCHPADRAFT_820553</name>
</gene>
<name>A0A0H2S1X3_9AGAM</name>
<dbReference type="Pfam" id="PF01207">
    <property type="entry name" value="Dus"/>
    <property type="match status" value="1"/>
</dbReference>
<evidence type="ECO:0000313" key="20">
    <source>
        <dbReference type="Proteomes" id="UP000053477"/>
    </source>
</evidence>
<keyword evidence="4" id="KW-0507">mRNA processing</keyword>
<keyword evidence="6" id="KW-0521">NADP</keyword>
<reference evidence="19 20" key="1">
    <citation type="submission" date="2015-04" db="EMBL/GenBank/DDBJ databases">
        <title>Complete genome sequence of Schizopora paradoxa KUC8140, a cosmopolitan wood degrader in East Asia.</title>
        <authorList>
            <consortium name="DOE Joint Genome Institute"/>
            <person name="Min B."/>
            <person name="Park H."/>
            <person name="Jang Y."/>
            <person name="Kim J.-J."/>
            <person name="Kim K.H."/>
            <person name="Pangilinan J."/>
            <person name="Lipzen A."/>
            <person name="Riley R."/>
            <person name="Grigoriev I.V."/>
            <person name="Spatafora J.W."/>
            <person name="Choi I.-G."/>
        </authorList>
    </citation>
    <scope>NUCLEOTIDE SEQUENCE [LARGE SCALE GENOMIC DNA]</scope>
    <source>
        <strain evidence="19 20">KUC8140</strain>
    </source>
</reference>
<comment type="catalytic activity">
    <reaction evidence="16">
        <text>5,6-dihydrouridine(17) in tRNA + NADP(+) = uridine(17) in tRNA + NADPH + H(+)</text>
        <dbReference type="Rhea" id="RHEA:53368"/>
        <dbReference type="Rhea" id="RHEA-COMP:13541"/>
        <dbReference type="Rhea" id="RHEA-COMP:13542"/>
        <dbReference type="ChEBI" id="CHEBI:15378"/>
        <dbReference type="ChEBI" id="CHEBI:57783"/>
        <dbReference type="ChEBI" id="CHEBI:58349"/>
        <dbReference type="ChEBI" id="CHEBI:65315"/>
        <dbReference type="ChEBI" id="CHEBI:74443"/>
        <dbReference type="EC" id="1.3.1.88"/>
    </reaction>
    <physiologicalReaction direction="right-to-left" evidence="16">
        <dbReference type="Rhea" id="RHEA:53370"/>
    </physiologicalReaction>
</comment>
<dbReference type="GO" id="GO:0050660">
    <property type="term" value="F:flavin adenine dinucleotide binding"/>
    <property type="evidence" value="ECO:0007669"/>
    <property type="project" value="InterPro"/>
</dbReference>
<dbReference type="FunCoup" id="A0A0H2S1X3">
    <property type="interactions" value="338"/>
</dbReference>
<sequence length="406" mass="45870">MDGPSSSKPRKLTGHELYRDVFKSPKFVVAPMVDQSELPWRILSRRYGAQLVYTPMINAKMFDSSHPTYKQLSFNTVFEEEGGPQDRPLIVQFCANDPETLLRAAKVVEPHCDAIDINFGCPQDIARRGHYGCYLQDDWDLVFRLIRILHENLTIPVTAKFRVFPSEEKTVEYAKMMERAGAQILTCHGRTREQKGHNTGLADWAKIRAVREAVSVPVFANGNILFHSDIQRCLDETGADAVMTAEGDLYNPTVLSSSSTPLPAEFSESDRQNLSLPGEDSFYLPHPFLARQYLEIVKSLKTPTAPSAIKGHLFKLMRPALSIEKDLRDRLGMARGKSAGLIEEYEGIVEEMDKRMKDAMKKVEGQSLEELVKVDPATGLNVLPHWLAQPYFRPPPIVQRVQKDDE</sequence>
<feature type="coiled-coil region" evidence="17">
    <location>
        <begin position="342"/>
        <end position="369"/>
    </location>
</feature>
<dbReference type="InterPro" id="IPR013785">
    <property type="entry name" value="Aldolase_TIM"/>
</dbReference>
<evidence type="ECO:0000313" key="19">
    <source>
        <dbReference type="EMBL" id="KLO17984.1"/>
    </source>
</evidence>
<dbReference type="InParanoid" id="A0A0H2S1X3"/>
<keyword evidence="7" id="KW-0560">Oxidoreductase</keyword>
<accession>A0A0H2S1X3</accession>
<keyword evidence="2" id="KW-0285">Flavoprotein</keyword>
<evidence type="ECO:0000256" key="5">
    <source>
        <dbReference type="ARBA" id="ARBA00022694"/>
    </source>
</evidence>
<dbReference type="CDD" id="cd02801">
    <property type="entry name" value="DUS_like_FMN"/>
    <property type="match status" value="1"/>
</dbReference>
<keyword evidence="5" id="KW-0819">tRNA processing</keyword>
<dbReference type="Proteomes" id="UP000053477">
    <property type="component" value="Unassembled WGS sequence"/>
</dbReference>
<dbReference type="EC" id="1.3.1.88" evidence="10"/>
<keyword evidence="3" id="KW-0288">FMN</keyword>
<evidence type="ECO:0000256" key="14">
    <source>
        <dbReference type="ARBA" id="ARBA00048934"/>
    </source>
</evidence>
<proteinExistence type="inferred from homology"/>
<dbReference type="GO" id="GO:0006397">
    <property type="term" value="P:mRNA processing"/>
    <property type="evidence" value="ECO:0007669"/>
    <property type="project" value="UniProtKB-KW"/>
</dbReference>
<comment type="similarity">
    <text evidence="9">Belongs to the Dus family. Dus1 subfamily.</text>
</comment>
<evidence type="ECO:0000256" key="3">
    <source>
        <dbReference type="ARBA" id="ARBA00022643"/>
    </source>
</evidence>
<dbReference type="GO" id="GO:0017150">
    <property type="term" value="F:tRNA dihydrouridine synthase activity"/>
    <property type="evidence" value="ECO:0007669"/>
    <property type="project" value="InterPro"/>
</dbReference>